<sequence>MSNTVVLSPTSYRSQSNNNLPGFGNNVSRLKSVFFNQTETQICENTPPVFKHQSRLNNTDNLVNQLTTKLQNNPTASRSRSLSTPRSQNSESILNRINLLNNVQKTPEIPTNNKNSHTNDETDHLTRFQSAKALFARMESESKMTQSIPKIPCNSRRSLNNLNQKDEPKNKRLTMGSVNDLDEFKNESKSLDHVSTILAESPLIKLQSNPTRSWSKLASKKSDSSGTSSPTSSNTSTSNLSEPDTKTEDVVKHGEIVQQNLENSDSSENIESVFYEMPGLNENSDSEEMCESKKRRVKFSSGPIRVYSTFSSSDYDRRNEDIDPISASAEFELEKRIEKMDVFNVELERGSDGLGLSIIGMGVGAEHGLQKLGIFIKTITPNGAAARDGRLKIGDQIIEVDGVSLVGVTQTLAAAVLRSTQGLVKFTIGRERLEDGKSGEVSEIARLIQQSLEQDRIKEEYLTRQAQMASQNHLTNHLQQSPTRNEQLEKENEQLQVNTDEEAGVNHDDNDDDEDNGDHDDDEITHKEIVELKLKLSDFEKQNECLKKEQDRLSKRCLQLQQTEAQTAQELNCLKLKIQQMIEQYADLDKKFCQNLDKLKLYEQRDEEKSKEIELLKEKIEKLSQNPSKKNIYESHIKQTCTMTNYSLRTSNSSTNQLPMSNVIHQLKKVLPVPTTPPPPPPPTDSDEMNTLNCQRPTPMLDNEPSKFKSSLIKRGSLASRQLPQQQPIDKFQYRNIIVKVNRRDNNSQEDETDTDELDRNNDQSEDTEEEYADDEDNEKKDDDDDEYQFDINTAVLPSYSLNSINSTSTLMTTSSSILSQSNQIMSFTQPIEEWTCESVAQWLAINDLSMYIENFLDMRIDGEKLTQLDSNRLKQLGVKSQKDREYLKIKIRDLKEIDEDKKRFNNKFLLDQNKNNKKKLKS</sequence>
<feature type="region of interest" description="Disordered" evidence="13">
    <location>
        <begin position="671"/>
        <end position="708"/>
    </location>
</feature>
<feature type="region of interest" description="Disordered" evidence="13">
    <location>
        <begin position="138"/>
        <end position="178"/>
    </location>
</feature>
<feature type="compositionally biased region" description="Acidic residues" evidence="13">
    <location>
        <begin position="748"/>
        <end position="757"/>
    </location>
</feature>
<evidence type="ECO:0000259" key="15">
    <source>
        <dbReference type="PROSITE" id="PS50106"/>
    </source>
</evidence>
<feature type="compositionally biased region" description="Pro residues" evidence="13">
    <location>
        <begin position="674"/>
        <end position="684"/>
    </location>
</feature>
<keyword evidence="9" id="KW-0009">Actin-binding</keyword>
<evidence type="ECO:0008006" key="18">
    <source>
        <dbReference type="Google" id="ProtNLM"/>
    </source>
</evidence>
<evidence type="ECO:0000256" key="12">
    <source>
        <dbReference type="SAM" id="Coils"/>
    </source>
</evidence>
<dbReference type="InterPro" id="IPR001478">
    <property type="entry name" value="PDZ"/>
</dbReference>
<dbReference type="EMBL" id="CAJNOC010002861">
    <property type="protein sequence ID" value="CAF0955434.1"/>
    <property type="molecule type" value="Genomic_DNA"/>
</dbReference>
<feature type="compositionally biased region" description="Low complexity" evidence="13">
    <location>
        <begin position="224"/>
        <end position="241"/>
    </location>
</feature>
<feature type="region of interest" description="Disordered" evidence="13">
    <location>
        <begin position="69"/>
        <end position="92"/>
    </location>
</feature>
<dbReference type="PANTHER" id="PTHR16154:SF6">
    <property type="entry name" value="SPINOPHILIN, ISOFORM J"/>
    <property type="match status" value="1"/>
</dbReference>
<keyword evidence="6" id="KW-0524">Neurogenesis</keyword>
<feature type="compositionally biased region" description="Acidic residues" evidence="13">
    <location>
        <begin position="499"/>
        <end position="523"/>
    </location>
</feature>
<dbReference type="OrthoDB" id="62701at2759"/>
<evidence type="ECO:0000256" key="4">
    <source>
        <dbReference type="ARBA" id="ARBA00022553"/>
    </source>
</evidence>
<dbReference type="GO" id="GO:0030154">
    <property type="term" value="P:cell differentiation"/>
    <property type="evidence" value="ECO:0007669"/>
    <property type="project" value="UniProtKB-KW"/>
</dbReference>
<organism evidence="16 17">
    <name type="scientific">Brachionus calyciflorus</name>
    <dbReference type="NCBI Taxonomy" id="104777"/>
    <lineage>
        <taxon>Eukaryota</taxon>
        <taxon>Metazoa</taxon>
        <taxon>Spiralia</taxon>
        <taxon>Gnathifera</taxon>
        <taxon>Rotifera</taxon>
        <taxon>Eurotatoria</taxon>
        <taxon>Monogononta</taxon>
        <taxon>Pseudotrocha</taxon>
        <taxon>Ploima</taxon>
        <taxon>Brachionidae</taxon>
        <taxon>Brachionus</taxon>
    </lineage>
</organism>
<accession>A0A814DP13</accession>
<keyword evidence="2" id="KW-0217">Developmental protein</keyword>
<reference evidence="16" key="1">
    <citation type="submission" date="2021-02" db="EMBL/GenBank/DDBJ databases">
        <authorList>
            <person name="Nowell W R."/>
        </authorList>
    </citation>
    <scope>NUCLEOTIDE SEQUENCE</scope>
    <source>
        <strain evidence="16">Ploen Becks lab</strain>
    </source>
</reference>
<feature type="compositionally biased region" description="Acidic residues" evidence="13">
    <location>
        <begin position="764"/>
        <end position="787"/>
    </location>
</feature>
<feature type="region of interest" description="Disordered" evidence="13">
    <location>
        <begin position="743"/>
        <end position="787"/>
    </location>
</feature>
<feature type="region of interest" description="Disordered" evidence="13">
    <location>
        <begin position="465"/>
        <end position="523"/>
    </location>
</feature>
<evidence type="ECO:0000259" key="14">
    <source>
        <dbReference type="PROSITE" id="PS50105"/>
    </source>
</evidence>
<dbReference type="SMART" id="SM00228">
    <property type="entry name" value="PDZ"/>
    <property type="match status" value="1"/>
</dbReference>
<dbReference type="InterPro" id="IPR036034">
    <property type="entry name" value="PDZ_sf"/>
</dbReference>
<evidence type="ECO:0000256" key="6">
    <source>
        <dbReference type="ARBA" id="ARBA00022902"/>
    </source>
</evidence>
<dbReference type="FunFam" id="2.30.42.10:FF:000010">
    <property type="entry name" value="Neurabin-1 isoform 1"/>
    <property type="match status" value="1"/>
</dbReference>
<dbReference type="InterPro" id="IPR040645">
    <property type="entry name" value="Neurabin-1/2_PDZ"/>
</dbReference>
<feature type="domain" description="SAM" evidence="14">
    <location>
        <begin position="835"/>
        <end position="898"/>
    </location>
</feature>
<dbReference type="SUPFAM" id="SSF50156">
    <property type="entry name" value="PDZ domain-like"/>
    <property type="match status" value="1"/>
</dbReference>
<evidence type="ECO:0000256" key="13">
    <source>
        <dbReference type="SAM" id="MobiDB-lite"/>
    </source>
</evidence>
<evidence type="ECO:0000256" key="8">
    <source>
        <dbReference type="ARBA" id="ARBA00023054"/>
    </source>
</evidence>
<dbReference type="GO" id="GO:0045202">
    <property type="term" value="C:synapse"/>
    <property type="evidence" value="ECO:0007669"/>
    <property type="project" value="UniProtKB-SubCell"/>
</dbReference>
<feature type="region of interest" description="Disordered" evidence="13">
    <location>
        <begin position="1"/>
        <end position="20"/>
    </location>
</feature>
<evidence type="ECO:0000256" key="1">
    <source>
        <dbReference type="ARBA" id="ARBA00004245"/>
    </source>
</evidence>
<dbReference type="InterPro" id="IPR043446">
    <property type="entry name" value="Neurabin-like"/>
</dbReference>
<dbReference type="PROSITE" id="PS50106">
    <property type="entry name" value="PDZ"/>
    <property type="match status" value="1"/>
</dbReference>
<dbReference type="Pfam" id="PF00595">
    <property type="entry name" value="PDZ"/>
    <property type="match status" value="1"/>
</dbReference>
<keyword evidence="8 12" id="KW-0175">Coiled coil</keyword>
<evidence type="ECO:0000256" key="5">
    <source>
        <dbReference type="ARBA" id="ARBA00022782"/>
    </source>
</evidence>
<dbReference type="Proteomes" id="UP000663879">
    <property type="component" value="Unassembled WGS sequence"/>
</dbReference>
<evidence type="ECO:0000313" key="16">
    <source>
        <dbReference type="EMBL" id="CAF0955434.1"/>
    </source>
</evidence>
<comment type="caution">
    <text evidence="16">The sequence shown here is derived from an EMBL/GenBank/DDBJ whole genome shotgun (WGS) entry which is preliminary data.</text>
</comment>
<evidence type="ECO:0000256" key="7">
    <source>
        <dbReference type="ARBA" id="ARBA00023018"/>
    </source>
</evidence>
<dbReference type="CDD" id="cd06790">
    <property type="entry name" value="PDZ_neurabin-like"/>
    <property type="match status" value="1"/>
</dbReference>
<comment type="subcellular location">
    <subcellularLocation>
        <location evidence="1">Cytoplasm</location>
        <location evidence="1">Cytoskeleton</location>
    </subcellularLocation>
    <subcellularLocation>
        <location evidence="11">Synapse</location>
    </subcellularLocation>
</comment>
<evidence type="ECO:0000256" key="10">
    <source>
        <dbReference type="ARBA" id="ARBA00023212"/>
    </source>
</evidence>
<evidence type="ECO:0000256" key="3">
    <source>
        <dbReference type="ARBA" id="ARBA00022490"/>
    </source>
</evidence>
<keyword evidence="17" id="KW-1185">Reference proteome</keyword>
<dbReference type="Gene3D" id="2.30.42.10">
    <property type="match status" value="1"/>
</dbReference>
<dbReference type="SUPFAM" id="SSF47769">
    <property type="entry name" value="SAM/Pointed domain"/>
    <property type="match status" value="1"/>
</dbReference>
<dbReference type="Gene3D" id="1.10.150.50">
    <property type="entry name" value="Transcription Factor, Ets-1"/>
    <property type="match status" value="1"/>
</dbReference>
<proteinExistence type="predicted"/>
<evidence type="ECO:0000313" key="17">
    <source>
        <dbReference type="Proteomes" id="UP000663879"/>
    </source>
</evidence>
<gene>
    <name evidence="16" type="ORF">OXX778_LOCUS14169</name>
</gene>
<dbReference type="GO" id="GO:0003779">
    <property type="term" value="F:actin binding"/>
    <property type="evidence" value="ECO:0007669"/>
    <property type="project" value="UniProtKB-KW"/>
</dbReference>
<evidence type="ECO:0000256" key="11">
    <source>
        <dbReference type="ARBA" id="ARBA00034103"/>
    </source>
</evidence>
<feature type="domain" description="PDZ" evidence="15">
    <location>
        <begin position="344"/>
        <end position="432"/>
    </location>
</feature>
<evidence type="ECO:0000256" key="2">
    <source>
        <dbReference type="ARBA" id="ARBA00022473"/>
    </source>
</evidence>
<dbReference type="InterPro" id="IPR013761">
    <property type="entry name" value="SAM/pointed_sf"/>
</dbReference>
<keyword evidence="10" id="KW-0206">Cytoskeleton</keyword>
<dbReference type="SMART" id="SM00454">
    <property type="entry name" value="SAM"/>
    <property type="match status" value="1"/>
</dbReference>
<name>A0A814DP13_9BILA</name>
<dbReference type="GO" id="GO:0120025">
    <property type="term" value="C:plasma membrane bounded cell projection"/>
    <property type="evidence" value="ECO:0007669"/>
    <property type="project" value="UniProtKB-ARBA"/>
</dbReference>
<feature type="region of interest" description="Disordered" evidence="13">
    <location>
        <begin position="208"/>
        <end position="249"/>
    </location>
</feature>
<dbReference type="GO" id="GO:0005856">
    <property type="term" value="C:cytoskeleton"/>
    <property type="evidence" value="ECO:0007669"/>
    <property type="project" value="UniProtKB-SubCell"/>
</dbReference>
<keyword evidence="3" id="KW-0963">Cytoplasm</keyword>
<dbReference type="Pfam" id="PF17817">
    <property type="entry name" value="PDZ_5"/>
    <property type="match status" value="1"/>
</dbReference>
<feature type="compositionally biased region" description="Polar residues" evidence="13">
    <location>
        <begin position="465"/>
        <end position="484"/>
    </location>
</feature>
<dbReference type="AlphaFoldDB" id="A0A814DP13"/>
<dbReference type="PROSITE" id="PS50105">
    <property type="entry name" value="SAM_DOMAIN"/>
    <property type="match status" value="1"/>
</dbReference>
<dbReference type="InterPro" id="IPR001660">
    <property type="entry name" value="SAM"/>
</dbReference>
<keyword evidence="5" id="KW-0221">Differentiation</keyword>
<keyword evidence="7" id="KW-0770">Synapse</keyword>
<dbReference type="Pfam" id="PF00536">
    <property type="entry name" value="SAM_1"/>
    <property type="match status" value="1"/>
</dbReference>
<dbReference type="PANTHER" id="PTHR16154">
    <property type="entry name" value="NEURABIN"/>
    <property type="match status" value="1"/>
</dbReference>
<feature type="coiled-coil region" evidence="12">
    <location>
        <begin position="529"/>
        <end position="626"/>
    </location>
</feature>
<evidence type="ECO:0000256" key="9">
    <source>
        <dbReference type="ARBA" id="ARBA00023203"/>
    </source>
</evidence>
<keyword evidence="4" id="KW-0597">Phosphoprotein</keyword>
<protein>
    <recommendedName>
        <fullName evidence="18">Neurabin-1</fullName>
    </recommendedName>
</protein>
<dbReference type="GO" id="GO:0007399">
    <property type="term" value="P:nervous system development"/>
    <property type="evidence" value="ECO:0007669"/>
    <property type="project" value="UniProtKB-KW"/>
</dbReference>